<evidence type="ECO:0000256" key="1">
    <source>
        <dbReference type="ARBA" id="ARBA00022576"/>
    </source>
</evidence>
<dbReference type="InterPro" id="IPR050103">
    <property type="entry name" value="Class-III_PLP-dep_AT"/>
</dbReference>
<dbReference type="InterPro" id="IPR015422">
    <property type="entry name" value="PyrdxlP-dep_Trfase_small"/>
</dbReference>
<dbReference type="KEGG" id="afl:Aflv_2149"/>
<dbReference type="HAMAP" id="MF_01107">
    <property type="entry name" value="ArgD_aminotrans_3"/>
    <property type="match status" value="1"/>
</dbReference>
<evidence type="ECO:0000256" key="5">
    <source>
        <dbReference type="HAMAP-Rule" id="MF_01107"/>
    </source>
</evidence>
<gene>
    <name evidence="5 6" type="primary">argD</name>
    <name evidence="6" type="ordered locus">Aflv_2149</name>
</gene>
<dbReference type="GO" id="GO:0006526">
    <property type="term" value="P:L-arginine biosynthetic process"/>
    <property type="evidence" value="ECO:0007669"/>
    <property type="project" value="UniProtKB-UniRule"/>
</dbReference>
<proteinExistence type="inferred from homology"/>
<evidence type="ECO:0000256" key="4">
    <source>
        <dbReference type="ARBA" id="ARBA00022898"/>
    </source>
</evidence>
<dbReference type="Proteomes" id="UP000000742">
    <property type="component" value="Chromosome"/>
</dbReference>
<keyword evidence="4 5" id="KW-0663">Pyridoxal phosphate</keyword>
<dbReference type="EMBL" id="CP000922">
    <property type="protein sequence ID" value="ACJ34508.1"/>
    <property type="molecule type" value="Genomic_DNA"/>
</dbReference>
<dbReference type="InterPro" id="IPR005814">
    <property type="entry name" value="Aminotrans_3"/>
</dbReference>
<keyword evidence="3 5" id="KW-0808">Transferase</keyword>
<keyword evidence="2 5" id="KW-0028">Amino-acid biosynthesis</keyword>
<dbReference type="EC" id="2.6.1.11" evidence="5"/>
<dbReference type="InterPro" id="IPR015424">
    <property type="entry name" value="PyrdxlP-dep_Trfase"/>
</dbReference>
<keyword evidence="5" id="KW-0055">Arginine biosynthesis</keyword>
<comment type="subunit">
    <text evidence="5">Homodimer.</text>
</comment>
<evidence type="ECO:0000256" key="2">
    <source>
        <dbReference type="ARBA" id="ARBA00022605"/>
    </source>
</evidence>
<feature type="binding site" evidence="5">
    <location>
        <begin position="217"/>
        <end position="220"/>
    </location>
    <ligand>
        <name>pyridoxal 5'-phosphate</name>
        <dbReference type="ChEBI" id="CHEBI:597326"/>
    </ligand>
</feature>
<protein>
    <recommendedName>
        <fullName evidence="5">Acetylornithine aminotransferase</fullName>
        <shortName evidence="5">ACOAT</shortName>
        <ecNumber evidence="5">2.6.1.11</ecNumber>
    </recommendedName>
</protein>
<feature type="binding site" evidence="5">
    <location>
        <position position="132"/>
    </location>
    <ligand>
        <name>pyridoxal 5'-phosphate</name>
        <dbReference type="ChEBI" id="CHEBI:597326"/>
    </ligand>
</feature>
<dbReference type="NCBIfam" id="NF002325">
    <property type="entry name" value="PRK01278.1"/>
    <property type="match status" value="1"/>
</dbReference>
<comment type="pathway">
    <text evidence="5">Amino-acid biosynthesis; L-arginine biosynthesis; N(2)-acetyl-L-ornithine from L-glutamate: step 4/4.</text>
</comment>
<keyword evidence="1 5" id="KW-0032">Aminotransferase</keyword>
<feature type="binding site" evidence="5">
    <location>
        <position position="275"/>
    </location>
    <ligand>
        <name>pyridoxal 5'-phosphate</name>
        <dbReference type="ChEBI" id="CHEBI:597326"/>
    </ligand>
</feature>
<dbReference type="SUPFAM" id="SSF53383">
    <property type="entry name" value="PLP-dependent transferases"/>
    <property type="match status" value="1"/>
</dbReference>
<evidence type="ECO:0000256" key="3">
    <source>
        <dbReference type="ARBA" id="ARBA00022679"/>
    </source>
</evidence>
<feature type="binding site" evidence="5">
    <location>
        <position position="274"/>
    </location>
    <ligand>
        <name>N(2)-acetyl-L-ornithine</name>
        <dbReference type="ChEBI" id="CHEBI:57805"/>
    </ligand>
</feature>
<keyword evidence="5" id="KW-0963">Cytoplasm</keyword>
<comment type="similarity">
    <text evidence="5">Belongs to the class-III pyridoxal-phosphate-dependent aminotransferase family. ArgD subfamily.</text>
</comment>
<dbReference type="eggNOG" id="COG4992">
    <property type="taxonomic scope" value="Bacteria"/>
</dbReference>
<evidence type="ECO:0000313" key="7">
    <source>
        <dbReference type="Proteomes" id="UP000000742"/>
    </source>
</evidence>
<dbReference type="InterPro" id="IPR015421">
    <property type="entry name" value="PyrdxlP-dep_Trfase_major"/>
</dbReference>
<reference evidence="6 7" key="1">
    <citation type="journal article" date="2008" name="Genome Biol.">
        <title>Encapsulated in silica: genome, proteome and physiology of the thermophilic bacterium Anoxybacillus flavithermus WK1.</title>
        <authorList>
            <person name="Saw J.H."/>
            <person name="Mountain B.W."/>
            <person name="Feng L."/>
            <person name="Omelchenko M.V."/>
            <person name="Hou S."/>
            <person name="Saito J.A."/>
            <person name="Stott M.B."/>
            <person name="Li D."/>
            <person name="Zhao G."/>
            <person name="Wu J."/>
            <person name="Galperin M.Y."/>
            <person name="Koonin E.V."/>
            <person name="Makarova K.S."/>
            <person name="Wolf Y.I."/>
            <person name="Rigden D.J."/>
            <person name="Dunfield P.F."/>
            <person name="Wang L."/>
            <person name="Alam M."/>
        </authorList>
    </citation>
    <scope>NUCLEOTIDE SEQUENCE [LARGE SCALE GENOMIC DNA]</scope>
    <source>
        <strain evidence="7">DSM 21510 / WK1</strain>
    </source>
</reference>
<accession>B7GM05</accession>
<sequence>MAWNDDEERGVCMIFPTYQRFPITVVKAEGTKLIATDGTPYLDFVAGIAVCNLGHRHPAVQQALEAQLNEVWHVSNLFHLPIQEEVASLLVQHSVGDAVFFCNSGAEANEAAIKLARKHTGRSKIITCEQSFHGRTFATMSATGQAKIHDGFGPLLPTFVYVPFNDIDALQREMDETVAAVMVEVVQGEGGVVVGEKSFLQAAQQLCQTYGALLIVDEVQTGVGRTGTLFAYEQFDISPDVITMAKGLGSGFPVGAMIGKKHVVATFSAGVHGSTFGGNALAMAAAKATLEVITQPSFLKQVQEKGIYFKSQLAEQLKDVHIVQEVRGLGLMIGIVCREPVANILPHIHDKGLLVLAAGPNVIRLLPPLIVTKEELDEAVDMLQEALTSYERNFLYA</sequence>
<comment type="catalytic activity">
    <reaction evidence="5">
        <text>N(2)-acetyl-L-ornithine + 2-oxoglutarate = N-acetyl-L-glutamate 5-semialdehyde + L-glutamate</text>
        <dbReference type="Rhea" id="RHEA:18049"/>
        <dbReference type="ChEBI" id="CHEBI:16810"/>
        <dbReference type="ChEBI" id="CHEBI:29123"/>
        <dbReference type="ChEBI" id="CHEBI:29985"/>
        <dbReference type="ChEBI" id="CHEBI:57805"/>
        <dbReference type="EC" id="2.6.1.11"/>
    </reaction>
</comment>
<comment type="miscellaneous">
    <text evidence="5">May also have succinyldiaminopimelate aminotransferase activity, thus carrying out the corresponding step in lysine biosynthesis.</text>
</comment>
<evidence type="ECO:0000313" key="6">
    <source>
        <dbReference type="EMBL" id="ACJ34508.1"/>
    </source>
</evidence>
<organism evidence="6 7">
    <name type="scientific">Anoxybacillus flavithermus (strain DSM 21510 / WK1)</name>
    <dbReference type="NCBI Taxonomy" id="491915"/>
    <lineage>
        <taxon>Bacteria</taxon>
        <taxon>Bacillati</taxon>
        <taxon>Bacillota</taxon>
        <taxon>Bacilli</taxon>
        <taxon>Bacillales</taxon>
        <taxon>Anoxybacillaceae</taxon>
        <taxon>Anoxybacillus</taxon>
    </lineage>
</organism>
<dbReference type="Gene3D" id="3.90.1150.10">
    <property type="entry name" value="Aspartate Aminotransferase, domain 1"/>
    <property type="match status" value="1"/>
</dbReference>
<dbReference type="GO" id="GO:0003992">
    <property type="term" value="F:N2-acetyl-L-ornithine:2-oxoglutarate 5-aminotransferase activity"/>
    <property type="evidence" value="ECO:0007669"/>
    <property type="project" value="UniProtKB-UniRule"/>
</dbReference>
<dbReference type="GO" id="GO:0030170">
    <property type="term" value="F:pyridoxal phosphate binding"/>
    <property type="evidence" value="ECO:0007669"/>
    <property type="project" value="InterPro"/>
</dbReference>
<comment type="cofactor">
    <cofactor evidence="5">
        <name>pyridoxal 5'-phosphate</name>
        <dbReference type="ChEBI" id="CHEBI:597326"/>
    </cofactor>
    <text evidence="5">Binds 1 pyridoxal phosphate per subunit.</text>
</comment>
<dbReference type="GO" id="GO:0005737">
    <property type="term" value="C:cytoplasm"/>
    <property type="evidence" value="ECO:0007669"/>
    <property type="project" value="UniProtKB-SubCell"/>
</dbReference>
<feature type="binding site" evidence="5">
    <location>
        <begin position="105"/>
        <end position="106"/>
    </location>
    <ligand>
        <name>pyridoxal 5'-phosphate</name>
        <dbReference type="ChEBI" id="CHEBI:597326"/>
    </ligand>
</feature>
<dbReference type="STRING" id="491915.Aflv_2149"/>
<dbReference type="PIRSF" id="PIRSF000521">
    <property type="entry name" value="Transaminase_4ab_Lys_Orn"/>
    <property type="match status" value="1"/>
</dbReference>
<dbReference type="InterPro" id="IPR049704">
    <property type="entry name" value="Aminotrans_3_PPA_site"/>
</dbReference>
<dbReference type="PROSITE" id="PS00600">
    <property type="entry name" value="AA_TRANSFER_CLASS_3"/>
    <property type="match status" value="1"/>
</dbReference>
<name>B7GM05_ANOFW</name>
<dbReference type="AlphaFoldDB" id="B7GM05"/>
<feature type="binding site" evidence="5">
    <location>
        <position position="135"/>
    </location>
    <ligand>
        <name>N(2)-acetyl-L-ornithine</name>
        <dbReference type="ChEBI" id="CHEBI:57805"/>
    </ligand>
</feature>
<feature type="modified residue" description="N6-(pyridoxal phosphate)lysine" evidence="5">
    <location>
        <position position="246"/>
    </location>
</feature>
<dbReference type="PANTHER" id="PTHR11986:SF79">
    <property type="entry name" value="ACETYLORNITHINE AMINOTRANSFERASE, MITOCHONDRIAL"/>
    <property type="match status" value="1"/>
</dbReference>
<dbReference type="HOGENOM" id="CLU_016922_10_1_9"/>
<dbReference type="PANTHER" id="PTHR11986">
    <property type="entry name" value="AMINOTRANSFERASE CLASS III"/>
    <property type="match status" value="1"/>
</dbReference>
<dbReference type="CDD" id="cd00610">
    <property type="entry name" value="OAT_like"/>
    <property type="match status" value="1"/>
</dbReference>
<dbReference type="FunFam" id="3.40.640.10:FF:000004">
    <property type="entry name" value="Acetylornithine aminotransferase"/>
    <property type="match status" value="1"/>
</dbReference>
<dbReference type="UniPathway" id="UPA00068">
    <property type="reaction ID" value="UER00109"/>
</dbReference>
<dbReference type="Gene3D" id="3.40.640.10">
    <property type="entry name" value="Type I PLP-dependent aspartate aminotransferase-like (Major domain)"/>
    <property type="match status" value="1"/>
</dbReference>
<dbReference type="Pfam" id="PF00202">
    <property type="entry name" value="Aminotran_3"/>
    <property type="match status" value="1"/>
</dbReference>
<dbReference type="InterPro" id="IPR004636">
    <property type="entry name" value="AcOrn/SuccOrn_fam"/>
</dbReference>
<dbReference type="NCBIfam" id="NF002797">
    <property type="entry name" value="PRK02936.1"/>
    <property type="match status" value="1"/>
</dbReference>
<comment type="subcellular location">
    <subcellularLocation>
        <location evidence="5">Cytoplasm</location>
    </subcellularLocation>
</comment>
<dbReference type="NCBIfam" id="TIGR00707">
    <property type="entry name" value="argD"/>
    <property type="match status" value="1"/>
</dbReference>
<dbReference type="GO" id="GO:0042802">
    <property type="term" value="F:identical protein binding"/>
    <property type="evidence" value="ECO:0007669"/>
    <property type="project" value="TreeGrafter"/>
</dbReference>